<dbReference type="InterPro" id="IPR009057">
    <property type="entry name" value="Homeodomain-like_sf"/>
</dbReference>
<comment type="subcellular location">
    <subcellularLocation>
        <location evidence="1">Nucleus</location>
    </subcellularLocation>
</comment>
<dbReference type="Pfam" id="PF00249">
    <property type="entry name" value="Myb_DNA-binding"/>
    <property type="match status" value="2"/>
</dbReference>
<sequence>MGRVSFIQQNEDKKNNVQGLKRGPWSPEEDRKLIAYIKKYGIWNWTHMPKAADLHRTGKSCRLRWMNYLRPDIKHGNFTKEEEEIIMKLHQLLGNRWSAIAKELPGRTDNEIKNYWNTRFKRYVRSQNVIHSPAKNRINGRTPPSKATPISKIHYPNILESLSQETMLGSSSTTPSKGPEPVQRMEDEACRDYWDKIILPPLGNVYQETWNMESMLIEATSCGLVQVPQIWPLQESLSEGHLIYIDNLWKRLNTKLISRTLEELYPKIDEPTRFYKLLPYPDFVCTQKLMPLEPQFSCKAFDLLKL</sequence>
<gene>
    <name evidence="10" type="ORF">SAY87_018411</name>
</gene>
<dbReference type="InterPro" id="IPR001005">
    <property type="entry name" value="SANT/Myb"/>
</dbReference>
<dbReference type="FunFam" id="1.10.10.60:FF:000001">
    <property type="entry name" value="MYB-related transcription factor"/>
    <property type="match status" value="1"/>
</dbReference>
<reference evidence="10 11" key="1">
    <citation type="journal article" date="2023" name="Hortic Res">
        <title>Pangenome of water caltrop reveals structural variations and asymmetric subgenome divergence after allopolyploidization.</title>
        <authorList>
            <person name="Zhang X."/>
            <person name="Chen Y."/>
            <person name="Wang L."/>
            <person name="Yuan Y."/>
            <person name="Fang M."/>
            <person name="Shi L."/>
            <person name="Lu R."/>
            <person name="Comes H.P."/>
            <person name="Ma Y."/>
            <person name="Chen Y."/>
            <person name="Huang G."/>
            <person name="Zhou Y."/>
            <person name="Zheng Z."/>
            <person name="Qiu Y."/>
        </authorList>
    </citation>
    <scope>NUCLEOTIDE SEQUENCE [LARGE SCALE GENOMIC DNA]</scope>
    <source>
        <tissue evidence="10">Roots</tissue>
    </source>
</reference>
<feature type="domain" description="Myb-like" evidence="8">
    <location>
        <begin position="17"/>
        <end position="69"/>
    </location>
</feature>
<dbReference type="PROSITE" id="PS50090">
    <property type="entry name" value="MYB_LIKE"/>
    <property type="match status" value="2"/>
</dbReference>
<keyword evidence="11" id="KW-1185">Reference proteome</keyword>
<dbReference type="GO" id="GO:0005634">
    <property type="term" value="C:nucleus"/>
    <property type="evidence" value="ECO:0007669"/>
    <property type="project" value="UniProtKB-SubCell"/>
</dbReference>
<dbReference type="InterPro" id="IPR017930">
    <property type="entry name" value="Myb_dom"/>
</dbReference>
<dbReference type="SUPFAM" id="SSF46689">
    <property type="entry name" value="Homeodomain-like"/>
    <property type="match status" value="1"/>
</dbReference>
<evidence type="ECO:0000256" key="5">
    <source>
        <dbReference type="ARBA" id="ARBA00023163"/>
    </source>
</evidence>
<evidence type="ECO:0000256" key="6">
    <source>
        <dbReference type="ARBA" id="ARBA00023242"/>
    </source>
</evidence>
<feature type="region of interest" description="Disordered" evidence="7">
    <location>
        <begin position="1"/>
        <end position="24"/>
    </location>
</feature>
<accession>A0AAN7L5C9</accession>
<evidence type="ECO:0000259" key="8">
    <source>
        <dbReference type="PROSITE" id="PS50090"/>
    </source>
</evidence>
<name>A0AAN7L5C9_9MYRT</name>
<dbReference type="Proteomes" id="UP001345219">
    <property type="component" value="Chromosome 14"/>
</dbReference>
<keyword evidence="4" id="KW-0238">DNA-binding</keyword>
<evidence type="ECO:0000256" key="7">
    <source>
        <dbReference type="SAM" id="MobiDB-lite"/>
    </source>
</evidence>
<dbReference type="CDD" id="cd00167">
    <property type="entry name" value="SANT"/>
    <property type="match status" value="2"/>
</dbReference>
<keyword evidence="3" id="KW-0805">Transcription regulation</keyword>
<keyword evidence="6" id="KW-0539">Nucleus</keyword>
<dbReference type="Gene3D" id="1.10.10.60">
    <property type="entry name" value="Homeodomain-like"/>
    <property type="match status" value="2"/>
</dbReference>
<dbReference type="PROSITE" id="PS51294">
    <property type="entry name" value="HTH_MYB"/>
    <property type="match status" value="2"/>
</dbReference>
<proteinExistence type="predicted"/>
<dbReference type="EMBL" id="JAXIOK010000002">
    <property type="protein sequence ID" value="KAK4778224.1"/>
    <property type="molecule type" value="Genomic_DNA"/>
</dbReference>
<feature type="domain" description="Myb-like" evidence="8">
    <location>
        <begin position="70"/>
        <end position="120"/>
    </location>
</feature>
<evidence type="ECO:0000256" key="3">
    <source>
        <dbReference type="ARBA" id="ARBA00023015"/>
    </source>
</evidence>
<keyword evidence="2" id="KW-0677">Repeat</keyword>
<dbReference type="PANTHER" id="PTHR47997:SF28">
    <property type="entry name" value="TRANSCRIPTION FACTOR MYB15-LIKE"/>
    <property type="match status" value="1"/>
</dbReference>
<feature type="domain" description="HTH myb-type" evidence="9">
    <location>
        <begin position="20"/>
        <end position="69"/>
    </location>
</feature>
<evidence type="ECO:0000313" key="10">
    <source>
        <dbReference type="EMBL" id="KAK4778224.1"/>
    </source>
</evidence>
<comment type="caution">
    <text evidence="10">The sequence shown here is derived from an EMBL/GenBank/DDBJ whole genome shotgun (WGS) entry which is preliminary data.</text>
</comment>
<protein>
    <submittedName>
        <fullName evidence="10">Uncharacterized protein</fullName>
    </submittedName>
</protein>
<dbReference type="AlphaFoldDB" id="A0AAN7L5C9"/>
<evidence type="ECO:0000313" key="11">
    <source>
        <dbReference type="Proteomes" id="UP001345219"/>
    </source>
</evidence>
<dbReference type="InterPro" id="IPR051953">
    <property type="entry name" value="Plant_SW-associated_TFs"/>
</dbReference>
<organism evidence="10 11">
    <name type="scientific">Trapa incisa</name>
    <dbReference type="NCBI Taxonomy" id="236973"/>
    <lineage>
        <taxon>Eukaryota</taxon>
        <taxon>Viridiplantae</taxon>
        <taxon>Streptophyta</taxon>
        <taxon>Embryophyta</taxon>
        <taxon>Tracheophyta</taxon>
        <taxon>Spermatophyta</taxon>
        <taxon>Magnoliopsida</taxon>
        <taxon>eudicotyledons</taxon>
        <taxon>Gunneridae</taxon>
        <taxon>Pentapetalae</taxon>
        <taxon>rosids</taxon>
        <taxon>malvids</taxon>
        <taxon>Myrtales</taxon>
        <taxon>Lythraceae</taxon>
        <taxon>Trapa</taxon>
    </lineage>
</organism>
<dbReference type="SMART" id="SM00717">
    <property type="entry name" value="SANT"/>
    <property type="match status" value="2"/>
</dbReference>
<dbReference type="GO" id="GO:0003677">
    <property type="term" value="F:DNA binding"/>
    <property type="evidence" value="ECO:0007669"/>
    <property type="project" value="UniProtKB-KW"/>
</dbReference>
<feature type="domain" description="HTH myb-type" evidence="9">
    <location>
        <begin position="70"/>
        <end position="124"/>
    </location>
</feature>
<keyword evidence="5" id="KW-0804">Transcription</keyword>
<evidence type="ECO:0000256" key="1">
    <source>
        <dbReference type="ARBA" id="ARBA00004123"/>
    </source>
</evidence>
<evidence type="ECO:0000256" key="4">
    <source>
        <dbReference type="ARBA" id="ARBA00023125"/>
    </source>
</evidence>
<evidence type="ECO:0000256" key="2">
    <source>
        <dbReference type="ARBA" id="ARBA00022737"/>
    </source>
</evidence>
<dbReference type="PANTHER" id="PTHR47997">
    <property type="entry name" value="MYB DOMAIN PROTEIN 55"/>
    <property type="match status" value="1"/>
</dbReference>
<evidence type="ECO:0000259" key="9">
    <source>
        <dbReference type="PROSITE" id="PS51294"/>
    </source>
</evidence>